<dbReference type="PRINTS" id="PR00385">
    <property type="entry name" value="P450"/>
</dbReference>
<dbReference type="PRINTS" id="PR00463">
    <property type="entry name" value="EP450I"/>
</dbReference>
<comment type="similarity">
    <text evidence="2">Belongs to the cytochrome P450 family.</text>
</comment>
<dbReference type="PROSITE" id="PS00086">
    <property type="entry name" value="CYTOCHROME_P450"/>
    <property type="match status" value="1"/>
</dbReference>
<gene>
    <name evidence="5" type="primary">LOC103702017</name>
</gene>
<dbReference type="InterPro" id="IPR036396">
    <property type="entry name" value="Cyt_P450_sf"/>
</dbReference>
<evidence type="ECO:0000313" key="4">
    <source>
        <dbReference type="Proteomes" id="UP000228380"/>
    </source>
</evidence>
<keyword evidence="1 2" id="KW-0479">Metal-binding</keyword>
<evidence type="ECO:0000256" key="2">
    <source>
        <dbReference type="RuleBase" id="RU000461"/>
    </source>
</evidence>
<dbReference type="KEGG" id="pda:103702017"/>
<dbReference type="GO" id="GO:0016705">
    <property type="term" value="F:oxidoreductase activity, acting on paired donors, with incorporation or reduction of molecular oxygen"/>
    <property type="evidence" value="ECO:0007669"/>
    <property type="project" value="InterPro"/>
</dbReference>
<dbReference type="GO" id="GO:0005506">
    <property type="term" value="F:iron ion binding"/>
    <property type="evidence" value="ECO:0007669"/>
    <property type="project" value="InterPro"/>
</dbReference>
<dbReference type="Pfam" id="PF00067">
    <property type="entry name" value="p450"/>
    <property type="match status" value="1"/>
</dbReference>
<dbReference type="SUPFAM" id="SSF48264">
    <property type="entry name" value="Cytochrome P450"/>
    <property type="match status" value="1"/>
</dbReference>
<keyword evidence="3" id="KW-1133">Transmembrane helix</keyword>
<keyword evidence="3" id="KW-0472">Membrane</keyword>
<dbReference type="OrthoDB" id="1470350at2759"/>
<organism evidence="4 5">
    <name type="scientific">Phoenix dactylifera</name>
    <name type="common">Date palm</name>
    <dbReference type="NCBI Taxonomy" id="42345"/>
    <lineage>
        <taxon>Eukaryota</taxon>
        <taxon>Viridiplantae</taxon>
        <taxon>Streptophyta</taxon>
        <taxon>Embryophyta</taxon>
        <taxon>Tracheophyta</taxon>
        <taxon>Spermatophyta</taxon>
        <taxon>Magnoliopsida</taxon>
        <taxon>Liliopsida</taxon>
        <taxon>Arecaceae</taxon>
        <taxon>Coryphoideae</taxon>
        <taxon>Phoeniceae</taxon>
        <taxon>Phoenix</taxon>
    </lineage>
</organism>
<dbReference type="RefSeq" id="XP_008782508.2">
    <property type="nucleotide sequence ID" value="XM_008784286.3"/>
</dbReference>
<keyword evidence="2" id="KW-0503">Monooxygenase</keyword>
<comment type="cofactor">
    <cofactor evidence="1">
        <name>heme</name>
        <dbReference type="ChEBI" id="CHEBI:30413"/>
    </cofactor>
</comment>
<dbReference type="Proteomes" id="UP000228380">
    <property type="component" value="Chromosome 8"/>
</dbReference>
<keyword evidence="4" id="KW-1185">Reference proteome</keyword>
<name>A0A8B7BP29_PHODC</name>
<keyword evidence="1 2" id="KW-0408">Iron</keyword>
<dbReference type="InterPro" id="IPR002401">
    <property type="entry name" value="Cyt_P450_E_grp-I"/>
</dbReference>
<dbReference type="PANTHER" id="PTHR24301">
    <property type="entry name" value="THROMBOXANE-A SYNTHASE"/>
    <property type="match status" value="1"/>
</dbReference>
<dbReference type="GeneID" id="103702017"/>
<reference evidence="4" key="1">
    <citation type="journal article" date="2019" name="Nat. Commun.">
        <title>Genome-wide association mapping of date palm fruit traits.</title>
        <authorList>
            <person name="Hazzouri K.M."/>
            <person name="Gros-Balthazard M."/>
            <person name="Flowers J.M."/>
            <person name="Copetti D."/>
            <person name="Lemansour A."/>
            <person name="Lebrun M."/>
            <person name="Masmoudi K."/>
            <person name="Ferrand S."/>
            <person name="Dhar M.I."/>
            <person name="Fresquez Z.A."/>
            <person name="Rosas U."/>
            <person name="Zhang J."/>
            <person name="Talag J."/>
            <person name="Lee S."/>
            <person name="Kudrna D."/>
            <person name="Powell R.F."/>
            <person name="Leitch I.J."/>
            <person name="Krueger R.R."/>
            <person name="Wing R.A."/>
            <person name="Amiri K.M.A."/>
            <person name="Purugganan M.D."/>
        </authorList>
    </citation>
    <scope>NUCLEOTIDE SEQUENCE [LARGE SCALE GENOMIC DNA]</scope>
    <source>
        <strain evidence="4">cv. Khalas</strain>
    </source>
</reference>
<feature type="binding site" description="axial binding residue" evidence="1">
    <location>
        <position position="489"/>
    </location>
    <ligand>
        <name>heme</name>
        <dbReference type="ChEBI" id="CHEBI:30413"/>
    </ligand>
    <ligandPart>
        <name>Fe</name>
        <dbReference type="ChEBI" id="CHEBI:18248"/>
    </ligandPart>
</feature>
<keyword evidence="1 2" id="KW-0349">Heme</keyword>
<proteinExistence type="inferred from homology"/>
<evidence type="ECO:0000313" key="5">
    <source>
        <dbReference type="RefSeq" id="XP_008782508.2"/>
    </source>
</evidence>
<dbReference type="Gene3D" id="1.10.630.10">
    <property type="entry name" value="Cytochrome P450"/>
    <property type="match status" value="1"/>
</dbReference>
<reference evidence="5" key="2">
    <citation type="submission" date="2025-08" db="UniProtKB">
        <authorList>
            <consortium name="RefSeq"/>
        </authorList>
    </citation>
    <scope>IDENTIFICATION</scope>
    <source>
        <tissue evidence="5">Young leaves</tissue>
    </source>
</reference>
<accession>A0A8B7BP29</accession>
<evidence type="ECO:0000256" key="3">
    <source>
        <dbReference type="SAM" id="Phobius"/>
    </source>
</evidence>
<evidence type="ECO:0000256" key="1">
    <source>
        <dbReference type="PIRSR" id="PIRSR602401-1"/>
    </source>
</evidence>
<keyword evidence="2" id="KW-0560">Oxidoreductase</keyword>
<protein>
    <submittedName>
        <fullName evidence="5">Cytochrome P450 711A1-like</fullName>
    </submittedName>
</protein>
<sequence>MDFVGDNFKGLAEVGSFLFRVCAPSLHTGVALLIGFLVYFYAPYWRVRKVPGPPATFLVGHLPFLAKYGPDVLRVFAKNYGPVFRFHLGRQPLVIVADPELCREVGLKKFKDIKNRSSPTPASGSPLHQEGLFLTRDARWSAMRNTIISLYQPSHLASLIPTMQSYAVSLSLNVSNVQEEEEDIDFSELALRMAIDVIGKTAFGVEFDLSKHAASSQKTLQNRYSDVCNNDDDDEVSGFLKQHMYSIGSLKMDLSSSLSTSLGLIAPVLQKPCRELLKRIPGTADYKIYHNNQKLCERIDAIIAKRSKERTHDPKDFLAAVLNARDSGVGEKLFSHNYIRALTYEHLLAGTKTTAFTVASTVYLVSKHPEVEKKLLEEIDSFGPHEVIPTAEDLQDKFPYLDQIVKEAMRFYTVSPLVARETSQQVEIGGYVLPKGTWVWLALGVLAKDPKQFPEPDVFRPERFDPACDEEKRRHPYAHIPFGIGPRACIGQRFAMQEIKLALIHIYRRYIFRHSPKMEFPLELEYGLVLGFRRGVKLRAIKRQR</sequence>
<dbReference type="PANTHER" id="PTHR24301:SF8">
    <property type="entry name" value="OS02G0221900 PROTEIN"/>
    <property type="match status" value="1"/>
</dbReference>
<dbReference type="GO" id="GO:0020037">
    <property type="term" value="F:heme binding"/>
    <property type="evidence" value="ECO:0007669"/>
    <property type="project" value="InterPro"/>
</dbReference>
<feature type="transmembrane region" description="Helical" evidence="3">
    <location>
        <begin position="17"/>
        <end position="42"/>
    </location>
</feature>
<keyword evidence="3" id="KW-0812">Transmembrane</keyword>
<dbReference type="InterPro" id="IPR001128">
    <property type="entry name" value="Cyt_P450"/>
</dbReference>
<dbReference type="InterPro" id="IPR017972">
    <property type="entry name" value="Cyt_P450_CS"/>
</dbReference>
<dbReference type="AlphaFoldDB" id="A0A8B7BP29"/>
<dbReference type="GO" id="GO:0004497">
    <property type="term" value="F:monooxygenase activity"/>
    <property type="evidence" value="ECO:0007669"/>
    <property type="project" value="UniProtKB-KW"/>
</dbReference>